<sequence length="361" mass="39535">MYKSVFILVLLLLVGCTSEEKLKTFSSVSIKTIYTDSVSIRAIEFLDGQTLAFAGSNGVYGSINTYTDKVRANVQKFDTIFPEFRAVGHTNSDFFMLSVANPALLYKTGENGQMELVYKEEAAGVFYDALKFWNNKEGIAVGDNMNGCLSIIITRDGGKSWNKLSCSSLPKAIESEGAFAASNTNIETIGDKTWVATTSGRIYFSSDKGKTWSVIKTPSLSEKQTEGIYSIDFYDENLGFGIGGDYTIPKANINNKIITEDGGRTWRTIADGQEPGYKSCVQFVPNSEGKGIVAVGFTGISYSKNKGENWKSLSKEGFYTIRFLNDSIAYAAGKNQIARLSFKLKTAGIKLPPPLQLTKPN</sequence>
<evidence type="ECO:0000313" key="1">
    <source>
        <dbReference type="EMBL" id="AWX43106.1"/>
    </source>
</evidence>
<dbReference type="AlphaFoldDB" id="A0A2Z4LMY4"/>
<protein>
    <recommendedName>
        <fullName evidence="3">Oxidoreductase</fullName>
    </recommendedName>
</protein>
<dbReference type="EMBL" id="CP030104">
    <property type="protein sequence ID" value="AWX43106.1"/>
    <property type="molecule type" value="Genomic_DNA"/>
</dbReference>
<evidence type="ECO:0008006" key="3">
    <source>
        <dbReference type="Google" id="ProtNLM"/>
    </source>
</evidence>
<dbReference type="PROSITE" id="PS51257">
    <property type="entry name" value="PROKAR_LIPOPROTEIN"/>
    <property type="match status" value="1"/>
</dbReference>
<accession>A0A2Z4LMY4</accession>
<dbReference type="KEGG" id="spon:HME9304_00093"/>
<keyword evidence="2" id="KW-1185">Reference proteome</keyword>
<organism evidence="1 2">
    <name type="scientific">Flagellimonas maritima</name>
    <dbReference type="NCBI Taxonomy" id="1383885"/>
    <lineage>
        <taxon>Bacteria</taxon>
        <taxon>Pseudomonadati</taxon>
        <taxon>Bacteroidota</taxon>
        <taxon>Flavobacteriia</taxon>
        <taxon>Flavobacteriales</taxon>
        <taxon>Flavobacteriaceae</taxon>
        <taxon>Flagellimonas</taxon>
    </lineage>
</organism>
<dbReference type="Proteomes" id="UP000248536">
    <property type="component" value="Chromosome"/>
</dbReference>
<evidence type="ECO:0000313" key="2">
    <source>
        <dbReference type="Proteomes" id="UP000248536"/>
    </source>
</evidence>
<dbReference type="Gene3D" id="2.130.10.10">
    <property type="entry name" value="YVTN repeat-like/Quinoprotein amine dehydrogenase"/>
    <property type="match status" value="1"/>
</dbReference>
<dbReference type="PANTHER" id="PTHR47199">
    <property type="entry name" value="PHOTOSYSTEM II STABILITY/ASSEMBLY FACTOR HCF136, CHLOROPLASTIC"/>
    <property type="match status" value="1"/>
</dbReference>
<dbReference type="CDD" id="cd15482">
    <property type="entry name" value="Sialidase_non-viral"/>
    <property type="match status" value="1"/>
</dbReference>
<dbReference type="SUPFAM" id="SSF110296">
    <property type="entry name" value="Oligoxyloglucan reducing end-specific cellobiohydrolase"/>
    <property type="match status" value="1"/>
</dbReference>
<dbReference type="PANTHER" id="PTHR47199:SF2">
    <property type="entry name" value="PHOTOSYSTEM II STABILITY_ASSEMBLY FACTOR HCF136, CHLOROPLASTIC"/>
    <property type="match status" value="1"/>
</dbReference>
<dbReference type="RefSeq" id="WP_417935249.1">
    <property type="nucleotide sequence ID" value="NZ_CP030104.1"/>
</dbReference>
<dbReference type="InterPro" id="IPR015943">
    <property type="entry name" value="WD40/YVTN_repeat-like_dom_sf"/>
</dbReference>
<gene>
    <name evidence="1" type="ORF">HME9304_00093</name>
</gene>
<proteinExistence type="predicted"/>
<name>A0A2Z4LMY4_9FLAO</name>
<reference evidence="1 2" key="1">
    <citation type="submission" date="2018-06" db="EMBL/GenBank/DDBJ databases">
        <title>Spongiibacterium sp. HME9304 Genome sequencing and assembly.</title>
        <authorList>
            <person name="Kang H."/>
            <person name="Kim H."/>
            <person name="Joh K."/>
        </authorList>
    </citation>
    <scope>NUCLEOTIDE SEQUENCE [LARGE SCALE GENOMIC DNA]</scope>
    <source>
        <strain evidence="1 2">HME9304</strain>
    </source>
</reference>